<comment type="subcellular location">
    <subcellularLocation>
        <location evidence="1">Cell membrane</location>
        <topology evidence="1">Multi-pass membrane protein</topology>
    </subcellularLocation>
</comment>
<organism evidence="9 10">
    <name type="scientific">Salisediminibacterium beveridgei</name>
    <dbReference type="NCBI Taxonomy" id="632773"/>
    <lineage>
        <taxon>Bacteria</taxon>
        <taxon>Bacillati</taxon>
        <taxon>Bacillota</taxon>
        <taxon>Bacilli</taxon>
        <taxon>Bacillales</taxon>
        <taxon>Bacillaceae</taxon>
        <taxon>Salisediminibacterium</taxon>
    </lineage>
</organism>
<protein>
    <submittedName>
        <fullName evidence="9">Glycine betaine transporter OpuD</fullName>
    </submittedName>
</protein>
<evidence type="ECO:0000256" key="7">
    <source>
        <dbReference type="ARBA" id="ARBA00023136"/>
    </source>
</evidence>
<feature type="transmembrane region" description="Helical" evidence="8">
    <location>
        <begin position="144"/>
        <end position="167"/>
    </location>
</feature>
<proteinExistence type="inferred from homology"/>
<feature type="transmembrane region" description="Helical" evidence="8">
    <location>
        <begin position="267"/>
        <end position="290"/>
    </location>
</feature>
<feature type="transmembrane region" description="Helical" evidence="8">
    <location>
        <begin position="398"/>
        <end position="427"/>
    </location>
</feature>
<keyword evidence="5 8" id="KW-0812">Transmembrane</keyword>
<comment type="similarity">
    <text evidence="2">Belongs to the BCCT transporter (TC 2.A.15) family.</text>
</comment>
<feature type="transmembrane region" description="Helical" evidence="8">
    <location>
        <begin position="448"/>
        <end position="471"/>
    </location>
</feature>
<evidence type="ECO:0000256" key="8">
    <source>
        <dbReference type="SAM" id="Phobius"/>
    </source>
</evidence>
<dbReference type="Proteomes" id="UP000094463">
    <property type="component" value="Chromosome"/>
</dbReference>
<feature type="transmembrane region" description="Helical" evidence="8">
    <location>
        <begin position="20"/>
        <end position="37"/>
    </location>
</feature>
<feature type="transmembrane region" description="Helical" evidence="8">
    <location>
        <begin position="234"/>
        <end position="255"/>
    </location>
</feature>
<dbReference type="PANTHER" id="PTHR30047:SF7">
    <property type="entry name" value="HIGH-AFFINITY CHOLINE TRANSPORT PROTEIN"/>
    <property type="match status" value="1"/>
</dbReference>
<feature type="transmembrane region" description="Helical" evidence="8">
    <location>
        <begin position="324"/>
        <end position="342"/>
    </location>
</feature>
<gene>
    <name evidence="9" type="primary">opuD-2</name>
    <name evidence="9" type="ORF">BBEV_1562</name>
</gene>
<dbReference type="PATRIC" id="fig|632773.3.peg.1645"/>
<keyword evidence="10" id="KW-1185">Reference proteome</keyword>
<dbReference type="AlphaFoldDB" id="A0A1D7QV83"/>
<feature type="transmembrane region" description="Helical" evidence="8">
    <location>
        <begin position="96"/>
        <end position="115"/>
    </location>
</feature>
<dbReference type="NCBIfam" id="TIGR00842">
    <property type="entry name" value="bcct"/>
    <property type="match status" value="1"/>
</dbReference>
<sequence>MGKRSKILTTFQASAKTPVFIIALSFSILFVILGFSLPNFETYVDNTFAWVVEYLGWTFILGSSAFVIVVIFLIISPVGEIRLGGDREKPEYSTMAWFSMLFSAGMGIGLLFWGVSEPINHYEWPPMGEAGTEEALHMAMQYSFFHWGIHPWAIYAIVAGSLAYFTYRKGLPMLLSSTLEPIIGADRINGKTGNTVNIIAAISTLFGISTSLGFGVMQISAGMELTFGIPDSELLWVAIVVVVTLMAILSTTSGIHRGIKWLSQINLSVAGLLLLFVLVLGPTLFILNLFTHSSGAYFGNLLSMSFGMDAAGEHTEGWYDAWTIFYWAWWISWAPFVGTFIARVSRGRTIRSFAAGVMLVPMLLSMVWFSVFGGAALYNEHFTGGTILSDVLENEALGFFSMLQTFPFSGLLVVVAMLSLTAFFVTSSDSGTYVIGMLTSQGNPNPPLLLRITWGTIEGAFAAVLLLAGGLQALQTSAVVGGFPFMVIMFFMVFSLLKALFQEYNQQSLPSERTRVFAALEDLERERKIEGDVFHDEPLSDEELEDIEQKELEELEREYRE</sequence>
<name>A0A1D7QV83_9BACI</name>
<evidence type="ECO:0000256" key="6">
    <source>
        <dbReference type="ARBA" id="ARBA00022989"/>
    </source>
</evidence>
<evidence type="ECO:0000313" key="10">
    <source>
        <dbReference type="Proteomes" id="UP000094463"/>
    </source>
</evidence>
<dbReference type="InterPro" id="IPR018093">
    <property type="entry name" value="BCCT_CS"/>
</dbReference>
<keyword evidence="6 8" id="KW-1133">Transmembrane helix</keyword>
<dbReference type="KEGG" id="bbev:BBEV_1562"/>
<evidence type="ECO:0000256" key="5">
    <source>
        <dbReference type="ARBA" id="ARBA00022692"/>
    </source>
</evidence>
<dbReference type="GO" id="GO:0005886">
    <property type="term" value="C:plasma membrane"/>
    <property type="evidence" value="ECO:0007669"/>
    <property type="project" value="UniProtKB-SubCell"/>
</dbReference>
<feature type="transmembrane region" description="Helical" evidence="8">
    <location>
        <begin position="354"/>
        <end position="378"/>
    </location>
</feature>
<reference evidence="9 10" key="1">
    <citation type="submission" date="2015-08" db="EMBL/GenBank/DDBJ databases">
        <title>The complete genome sequence of Bacillus beveridgei MLTeJB.</title>
        <authorList>
            <person name="Hanson T.E."/>
            <person name="Mesa C."/>
            <person name="Basesman S.M."/>
            <person name="Oremland R.S."/>
        </authorList>
    </citation>
    <scope>NUCLEOTIDE SEQUENCE [LARGE SCALE GENOMIC DNA]</scope>
    <source>
        <strain evidence="9 10">MLTeJB</strain>
    </source>
</reference>
<evidence type="ECO:0000256" key="2">
    <source>
        <dbReference type="ARBA" id="ARBA00005658"/>
    </source>
</evidence>
<feature type="transmembrane region" description="Helical" evidence="8">
    <location>
        <begin position="196"/>
        <end position="214"/>
    </location>
</feature>
<keyword evidence="7 8" id="KW-0472">Membrane</keyword>
<dbReference type="GO" id="GO:0022857">
    <property type="term" value="F:transmembrane transporter activity"/>
    <property type="evidence" value="ECO:0007669"/>
    <property type="project" value="InterPro"/>
</dbReference>
<evidence type="ECO:0000313" key="9">
    <source>
        <dbReference type="EMBL" id="AOM82923.1"/>
    </source>
</evidence>
<dbReference type="InterPro" id="IPR000060">
    <property type="entry name" value="BCCT_transptr"/>
</dbReference>
<dbReference type="PROSITE" id="PS01303">
    <property type="entry name" value="BCCT"/>
    <property type="match status" value="1"/>
</dbReference>
<evidence type="ECO:0000256" key="4">
    <source>
        <dbReference type="ARBA" id="ARBA00022475"/>
    </source>
</evidence>
<accession>A0A1D7QV83</accession>
<dbReference type="RefSeq" id="WP_069364958.1">
    <property type="nucleotide sequence ID" value="NZ_CP012502.1"/>
</dbReference>
<feature type="transmembrane region" description="Helical" evidence="8">
    <location>
        <begin position="483"/>
        <end position="501"/>
    </location>
</feature>
<evidence type="ECO:0000256" key="3">
    <source>
        <dbReference type="ARBA" id="ARBA00022448"/>
    </source>
</evidence>
<dbReference type="PANTHER" id="PTHR30047">
    <property type="entry name" value="HIGH-AFFINITY CHOLINE TRANSPORT PROTEIN-RELATED"/>
    <property type="match status" value="1"/>
</dbReference>
<evidence type="ECO:0000256" key="1">
    <source>
        <dbReference type="ARBA" id="ARBA00004651"/>
    </source>
</evidence>
<dbReference type="OrthoDB" id="9775735at2"/>
<keyword evidence="3" id="KW-0813">Transport</keyword>
<keyword evidence="4" id="KW-1003">Cell membrane</keyword>
<feature type="transmembrane region" description="Helical" evidence="8">
    <location>
        <begin position="57"/>
        <end position="75"/>
    </location>
</feature>
<dbReference type="EMBL" id="CP012502">
    <property type="protein sequence ID" value="AOM82923.1"/>
    <property type="molecule type" value="Genomic_DNA"/>
</dbReference>
<dbReference type="Pfam" id="PF02028">
    <property type="entry name" value="BCCT"/>
    <property type="match status" value="1"/>
</dbReference>